<feature type="domain" description="Peptidase S26" evidence="7">
    <location>
        <begin position="3"/>
        <end position="56"/>
    </location>
</feature>
<dbReference type="InterPro" id="IPR052064">
    <property type="entry name" value="Mito_IMP1_subunit"/>
</dbReference>
<dbReference type="GO" id="GO:0004252">
    <property type="term" value="F:serine-type endopeptidase activity"/>
    <property type="evidence" value="ECO:0007669"/>
    <property type="project" value="InterPro"/>
</dbReference>
<evidence type="ECO:0000256" key="5">
    <source>
        <dbReference type="ARBA" id="ARBA00023136"/>
    </source>
</evidence>
<organism evidence="8 9">
    <name type="scientific">Wolfiporia cocos (strain MD-104)</name>
    <name type="common">Brown rot fungus</name>
    <dbReference type="NCBI Taxonomy" id="742152"/>
    <lineage>
        <taxon>Eukaryota</taxon>
        <taxon>Fungi</taxon>
        <taxon>Dikarya</taxon>
        <taxon>Basidiomycota</taxon>
        <taxon>Agaricomycotina</taxon>
        <taxon>Agaricomycetes</taxon>
        <taxon>Polyporales</taxon>
        <taxon>Phaeolaceae</taxon>
        <taxon>Wolfiporia</taxon>
    </lineage>
</organism>
<keyword evidence="4" id="KW-0496">Mitochondrion</keyword>
<dbReference type="InterPro" id="IPR019758">
    <property type="entry name" value="Pept_S26A_signal_pept_1_CS"/>
</dbReference>
<protein>
    <submittedName>
        <fullName evidence="8">Signal peptidase I protein</fullName>
    </submittedName>
</protein>
<name>A0A2H3IVQ5_WOLCO</name>
<dbReference type="Gene3D" id="2.10.109.10">
    <property type="entry name" value="Umud Fragment, subunit A"/>
    <property type="match status" value="1"/>
</dbReference>
<dbReference type="Pfam" id="PF10502">
    <property type="entry name" value="Peptidase_S26"/>
    <property type="match status" value="2"/>
</dbReference>
<dbReference type="Proteomes" id="UP000218811">
    <property type="component" value="Unassembled WGS sequence"/>
</dbReference>
<dbReference type="AlphaFoldDB" id="A0A2H3IVQ5"/>
<dbReference type="SUPFAM" id="SSF51306">
    <property type="entry name" value="LexA/Signal peptidase"/>
    <property type="match status" value="1"/>
</dbReference>
<comment type="subcellular location">
    <subcellularLocation>
        <location evidence="1">Mitochondrion inner membrane</location>
    </subcellularLocation>
</comment>
<accession>A0A2H3IVQ5</accession>
<keyword evidence="5" id="KW-0472">Membrane</keyword>
<dbReference type="OrthoDB" id="308440at2759"/>
<evidence type="ECO:0000256" key="1">
    <source>
        <dbReference type="ARBA" id="ARBA00004273"/>
    </source>
</evidence>
<evidence type="ECO:0000256" key="6">
    <source>
        <dbReference type="ARBA" id="ARBA00038445"/>
    </source>
</evidence>
<proteinExistence type="inferred from homology"/>
<keyword evidence="2" id="KW-0999">Mitochondrion inner membrane</keyword>
<evidence type="ECO:0000256" key="3">
    <source>
        <dbReference type="ARBA" id="ARBA00022801"/>
    </source>
</evidence>
<comment type="similarity">
    <text evidence="6">Belongs to the peptidase S26 family. IMP1 subfamily.</text>
</comment>
<feature type="domain" description="Peptidase S26" evidence="7">
    <location>
        <begin position="60"/>
        <end position="108"/>
    </location>
</feature>
<dbReference type="OMA" id="GATICKR"/>
<dbReference type="CDD" id="cd06530">
    <property type="entry name" value="S26_SPase_I"/>
    <property type="match status" value="1"/>
</dbReference>
<dbReference type="GO" id="GO:0006627">
    <property type="term" value="P:protein processing involved in protein targeting to mitochondrion"/>
    <property type="evidence" value="ECO:0007669"/>
    <property type="project" value="TreeGrafter"/>
</dbReference>
<dbReference type="GO" id="GO:0006465">
    <property type="term" value="P:signal peptide processing"/>
    <property type="evidence" value="ECO:0007669"/>
    <property type="project" value="InterPro"/>
</dbReference>
<keyword evidence="3" id="KW-0378">Hydrolase</keyword>
<dbReference type="EMBL" id="KB467831">
    <property type="protein sequence ID" value="PCH33811.1"/>
    <property type="molecule type" value="Genomic_DNA"/>
</dbReference>
<keyword evidence="9" id="KW-1185">Reference proteome</keyword>
<dbReference type="InterPro" id="IPR019533">
    <property type="entry name" value="Peptidase_S26"/>
</dbReference>
<evidence type="ECO:0000256" key="4">
    <source>
        <dbReference type="ARBA" id="ARBA00023128"/>
    </source>
</evidence>
<evidence type="ECO:0000313" key="8">
    <source>
        <dbReference type="EMBL" id="PCH33811.1"/>
    </source>
</evidence>
<evidence type="ECO:0000256" key="2">
    <source>
        <dbReference type="ARBA" id="ARBA00022792"/>
    </source>
</evidence>
<dbReference type="PROSITE" id="PS00761">
    <property type="entry name" value="SPASE_I_3"/>
    <property type="match status" value="1"/>
</dbReference>
<evidence type="ECO:0000259" key="7">
    <source>
        <dbReference type="Pfam" id="PF10502"/>
    </source>
</evidence>
<dbReference type="InterPro" id="IPR019757">
    <property type="entry name" value="Pept_S26A_signal_pept_1_Lys-AS"/>
</dbReference>
<dbReference type="InterPro" id="IPR000223">
    <property type="entry name" value="Pept_S26A_signal_pept_1"/>
</dbReference>
<evidence type="ECO:0000313" key="9">
    <source>
        <dbReference type="Proteomes" id="UP000218811"/>
    </source>
</evidence>
<gene>
    <name evidence="8" type="ORF">WOLCODRAFT_87038</name>
</gene>
<reference evidence="8 9" key="1">
    <citation type="journal article" date="2012" name="Science">
        <title>The Paleozoic origin of enzymatic lignin decomposition reconstructed from 31 fungal genomes.</title>
        <authorList>
            <person name="Floudas D."/>
            <person name="Binder M."/>
            <person name="Riley R."/>
            <person name="Barry K."/>
            <person name="Blanchette R.A."/>
            <person name="Henrissat B."/>
            <person name="Martinez A.T."/>
            <person name="Otillar R."/>
            <person name="Spatafora J.W."/>
            <person name="Yadav J.S."/>
            <person name="Aerts A."/>
            <person name="Benoit I."/>
            <person name="Boyd A."/>
            <person name="Carlson A."/>
            <person name="Copeland A."/>
            <person name="Coutinho P.M."/>
            <person name="de Vries R.P."/>
            <person name="Ferreira P."/>
            <person name="Findley K."/>
            <person name="Foster B."/>
            <person name="Gaskell J."/>
            <person name="Glotzer D."/>
            <person name="Gorecki P."/>
            <person name="Heitman J."/>
            <person name="Hesse C."/>
            <person name="Hori C."/>
            <person name="Igarashi K."/>
            <person name="Jurgens J.A."/>
            <person name="Kallen N."/>
            <person name="Kersten P."/>
            <person name="Kohler A."/>
            <person name="Kuees U."/>
            <person name="Kumar T.K.A."/>
            <person name="Kuo A."/>
            <person name="LaButti K."/>
            <person name="Larrondo L.F."/>
            <person name="Lindquist E."/>
            <person name="Ling A."/>
            <person name="Lombard V."/>
            <person name="Lucas S."/>
            <person name="Lundell T."/>
            <person name="Martin R."/>
            <person name="McLaughlin D.J."/>
            <person name="Morgenstern I."/>
            <person name="Morin E."/>
            <person name="Murat C."/>
            <person name="Nagy L.G."/>
            <person name="Nolan M."/>
            <person name="Ohm R.A."/>
            <person name="Patyshakuliyeva A."/>
            <person name="Rokas A."/>
            <person name="Ruiz-Duenas F.J."/>
            <person name="Sabat G."/>
            <person name="Salamov A."/>
            <person name="Samejima M."/>
            <person name="Schmutz J."/>
            <person name="Slot J.C."/>
            <person name="St John F."/>
            <person name="Stenlid J."/>
            <person name="Sun H."/>
            <person name="Sun S."/>
            <person name="Syed K."/>
            <person name="Tsang A."/>
            <person name="Wiebenga A."/>
            <person name="Young D."/>
            <person name="Pisabarro A."/>
            <person name="Eastwood D.C."/>
            <person name="Martin F."/>
            <person name="Cullen D."/>
            <person name="Grigoriev I.V."/>
            <person name="Hibbett D.S."/>
        </authorList>
    </citation>
    <scope>NUCLEOTIDE SEQUENCE [LARGE SCALE GENOMIC DNA]</scope>
    <source>
        <strain evidence="8 9">MD-104</strain>
    </source>
</reference>
<dbReference type="GO" id="GO:0042720">
    <property type="term" value="C:mitochondrial inner membrane peptidase complex"/>
    <property type="evidence" value="ECO:0007669"/>
    <property type="project" value="TreeGrafter"/>
</dbReference>
<dbReference type="PRINTS" id="PR00727">
    <property type="entry name" value="LEADERPTASE"/>
</dbReference>
<dbReference type="PROSITE" id="PS00760">
    <property type="entry name" value="SPASE_I_2"/>
    <property type="match status" value="1"/>
</dbReference>
<dbReference type="PANTHER" id="PTHR12383:SF16">
    <property type="entry name" value="MITOCHONDRIAL INNER MEMBRANE PROTEASE SUBUNIT 1"/>
    <property type="match status" value="1"/>
</dbReference>
<dbReference type="PANTHER" id="PTHR12383">
    <property type="entry name" value="PROTEASE FAMILY S26 MITOCHONDRIAL INNER MEMBRANE PROTEASE-RELATED"/>
    <property type="match status" value="1"/>
</dbReference>
<dbReference type="InterPro" id="IPR036286">
    <property type="entry name" value="LexA/Signal_pep-like_sf"/>
</dbReference>
<sequence>MLPTMSVSGELVIENKMISPEHLSRGDLVTFTSPLDPSRIVCKRLIGLPGDVICVDPTGQLAPSTEHVLVPRNHIWVSGDNAAFSRDSRMYGPVSMALIRGRLVAKIWPPTEATVFRNNFNYID</sequence>
<dbReference type="STRING" id="742152.A0A2H3IVQ5"/>